<dbReference type="Proteomes" id="UP001152795">
    <property type="component" value="Unassembled WGS sequence"/>
</dbReference>
<comment type="caution">
    <text evidence="2">The sequence shown here is derived from an EMBL/GenBank/DDBJ whole genome shotgun (WGS) entry which is preliminary data.</text>
</comment>
<dbReference type="OrthoDB" id="6140382at2759"/>
<dbReference type="InterPro" id="IPR029684">
    <property type="entry name" value="Schlafen"/>
</dbReference>
<name>A0A6S7LFN6_PARCT</name>
<proteinExistence type="predicted"/>
<dbReference type="PANTHER" id="PTHR12155:SF30">
    <property type="entry name" value="PROTEIN SLFN14"/>
    <property type="match status" value="1"/>
</dbReference>
<evidence type="ECO:0000313" key="2">
    <source>
        <dbReference type="EMBL" id="CAB4036112.1"/>
    </source>
</evidence>
<feature type="domain" description="Schlafen AlbA-2" evidence="1">
    <location>
        <begin position="199"/>
        <end position="308"/>
    </location>
</feature>
<dbReference type="Gene3D" id="3.30.950.30">
    <property type="entry name" value="Schlafen, AAA domain"/>
    <property type="match status" value="1"/>
</dbReference>
<reference evidence="2" key="1">
    <citation type="submission" date="2020-04" db="EMBL/GenBank/DDBJ databases">
        <authorList>
            <person name="Alioto T."/>
            <person name="Alioto T."/>
            <person name="Gomez Garrido J."/>
        </authorList>
    </citation>
    <scope>NUCLEOTIDE SEQUENCE</scope>
    <source>
        <strain evidence="2">A484AB</strain>
    </source>
</reference>
<sequence>MKPRTTMKRCVDETGHSIYFCKFESSPANRKYKEQKLNEIIAAICAMLNSNGGKVILYNEFKCKKIKRLSSLVVRILEQSMISIIGLNQTVSNINFKEDKESIIISVKKADSLITTTYNLYLPSRSQVVQVSPLEPLEKVKHDIINRKVVHEPVQLDSHCKTFVKDTNSSFQDNKSVQLKHLKAVASKRTTLADRMTGKGNKFSCYVSAFANHNGGHIYYGIRDDGIVEGEWISNENDQSEIRKKVEKVFNKMTWPEQIGQPTRGEHWEIFFEPVKDENSKPIPSTFVIVIYIAACLGGVFTEEPECYEMVEGKVEKMSIAAWKKRVFKRDYVDIRAAVQRIEWSSSATERHCTKVREVLMTAINNGKWEIFSKYAKLFEDKYPEVEVKLMVLSRRVIASYRQGRLYKARLLLVDYDEFLPKANDPMIFEVIYLCLEAALKRAERKFEAISKLLESALFKADQLTPGIITAVTLSFAAMNQNFGRNEDGPSSAELSKQVLEHLKYAPRSPAQVEMEHKAYIILATFHLGYNMSGKIIEKHVNQSRLETAKSSLMALNESVCSGYSLSRYREVQFNLVQSTLYYRYAQVNPEKNKIFLEEAFQFSKKAQHLARASNFDEMVTWANVSVALYTEKLVLASLAKMDWVKKIYLVPVGFKQSHKTLTQGQWRFKIQMSTELFELSK</sequence>
<keyword evidence="3" id="KW-1185">Reference proteome</keyword>
<dbReference type="InterPro" id="IPR007421">
    <property type="entry name" value="Schlafen_AlbA_2_dom"/>
</dbReference>
<dbReference type="InterPro" id="IPR038461">
    <property type="entry name" value="Schlafen_AlbA_2_dom_sf"/>
</dbReference>
<dbReference type="EMBL" id="CACRXK020021712">
    <property type="protein sequence ID" value="CAB4036112.1"/>
    <property type="molecule type" value="Genomic_DNA"/>
</dbReference>
<accession>A0A6S7LFN6</accession>
<protein>
    <submittedName>
        <fullName evidence="2">Schlafen family member 13-like</fullName>
    </submittedName>
</protein>
<evidence type="ECO:0000313" key="3">
    <source>
        <dbReference type="Proteomes" id="UP001152795"/>
    </source>
</evidence>
<dbReference type="AlphaFoldDB" id="A0A6S7LFN6"/>
<dbReference type="Pfam" id="PF04326">
    <property type="entry name" value="SLFN_AlbA_2"/>
    <property type="match status" value="1"/>
</dbReference>
<evidence type="ECO:0000259" key="1">
    <source>
        <dbReference type="Pfam" id="PF04326"/>
    </source>
</evidence>
<gene>
    <name evidence="2" type="ORF">PACLA_8A077537</name>
</gene>
<dbReference type="PANTHER" id="PTHR12155">
    <property type="entry name" value="SCHLAFEN"/>
    <property type="match status" value="1"/>
</dbReference>
<organism evidence="2 3">
    <name type="scientific">Paramuricea clavata</name>
    <name type="common">Red gorgonian</name>
    <name type="synonym">Violescent sea-whip</name>
    <dbReference type="NCBI Taxonomy" id="317549"/>
    <lineage>
        <taxon>Eukaryota</taxon>
        <taxon>Metazoa</taxon>
        <taxon>Cnidaria</taxon>
        <taxon>Anthozoa</taxon>
        <taxon>Octocorallia</taxon>
        <taxon>Malacalcyonacea</taxon>
        <taxon>Plexauridae</taxon>
        <taxon>Paramuricea</taxon>
    </lineage>
</organism>